<proteinExistence type="predicted"/>
<protein>
    <submittedName>
        <fullName evidence="1">Uncharacterized protein</fullName>
    </submittedName>
</protein>
<accession>A0A0B1TAL8</accession>
<evidence type="ECO:0000313" key="1">
    <source>
        <dbReference type="EMBL" id="KHJ94309.1"/>
    </source>
</evidence>
<sequence length="60" mass="7073">MMTIPEKISTDLTIVVITEWWKVYRWYETPGSSARFLSKHLNTPVSSYTQVILRRCLRVA</sequence>
<keyword evidence="2" id="KW-1185">Reference proteome</keyword>
<reference evidence="1 2" key="1">
    <citation type="submission" date="2014-03" db="EMBL/GenBank/DDBJ databases">
        <title>Draft genome of the hookworm Oesophagostomum dentatum.</title>
        <authorList>
            <person name="Mitreva M."/>
        </authorList>
    </citation>
    <scope>NUCLEOTIDE SEQUENCE [LARGE SCALE GENOMIC DNA]</scope>
    <source>
        <strain evidence="1 2">OD-Hann</strain>
    </source>
</reference>
<evidence type="ECO:0000313" key="2">
    <source>
        <dbReference type="Proteomes" id="UP000053660"/>
    </source>
</evidence>
<dbReference type="EMBL" id="KN550377">
    <property type="protein sequence ID" value="KHJ94309.1"/>
    <property type="molecule type" value="Genomic_DNA"/>
</dbReference>
<dbReference type="Proteomes" id="UP000053660">
    <property type="component" value="Unassembled WGS sequence"/>
</dbReference>
<organism evidence="1 2">
    <name type="scientific">Oesophagostomum dentatum</name>
    <name type="common">Nodular worm</name>
    <dbReference type="NCBI Taxonomy" id="61180"/>
    <lineage>
        <taxon>Eukaryota</taxon>
        <taxon>Metazoa</taxon>
        <taxon>Ecdysozoa</taxon>
        <taxon>Nematoda</taxon>
        <taxon>Chromadorea</taxon>
        <taxon>Rhabditida</taxon>
        <taxon>Rhabditina</taxon>
        <taxon>Rhabditomorpha</taxon>
        <taxon>Strongyloidea</taxon>
        <taxon>Strongylidae</taxon>
        <taxon>Oesophagostomum</taxon>
    </lineage>
</organism>
<dbReference type="AlphaFoldDB" id="A0A0B1TAL8"/>
<gene>
    <name evidence="1" type="ORF">OESDEN_05761</name>
</gene>
<name>A0A0B1TAL8_OESDE</name>